<dbReference type="Proteomes" id="UP000736672">
    <property type="component" value="Unassembled WGS sequence"/>
</dbReference>
<name>A0A9P9GQ18_FUSSL</name>
<accession>A0A9P9GQ18</accession>
<keyword evidence="1" id="KW-0732">Signal</keyword>
<evidence type="ECO:0000256" key="1">
    <source>
        <dbReference type="SAM" id="SignalP"/>
    </source>
</evidence>
<evidence type="ECO:0008006" key="4">
    <source>
        <dbReference type="Google" id="ProtNLM"/>
    </source>
</evidence>
<dbReference type="AlphaFoldDB" id="A0A9P9GQ18"/>
<feature type="chain" id="PRO_5040123652" description="Secreted protein" evidence="1">
    <location>
        <begin position="24"/>
        <end position="82"/>
    </location>
</feature>
<proteinExistence type="predicted"/>
<keyword evidence="3" id="KW-1185">Reference proteome</keyword>
<protein>
    <recommendedName>
        <fullName evidence="4">Secreted protein</fullName>
    </recommendedName>
</protein>
<sequence>MGPVARRAISLQFLLVFPHLLECIEHGRKCCLKAPSLLRRLASISQPPIKADRPAVGMALPSIEPLDRPLSKSPLLSVALEL</sequence>
<gene>
    <name evidence="2" type="ORF">B0J15DRAFT_95794</name>
</gene>
<organism evidence="2 3">
    <name type="scientific">Fusarium solani</name>
    <name type="common">Filamentous fungus</name>
    <dbReference type="NCBI Taxonomy" id="169388"/>
    <lineage>
        <taxon>Eukaryota</taxon>
        <taxon>Fungi</taxon>
        <taxon>Dikarya</taxon>
        <taxon>Ascomycota</taxon>
        <taxon>Pezizomycotina</taxon>
        <taxon>Sordariomycetes</taxon>
        <taxon>Hypocreomycetidae</taxon>
        <taxon>Hypocreales</taxon>
        <taxon>Nectriaceae</taxon>
        <taxon>Fusarium</taxon>
        <taxon>Fusarium solani species complex</taxon>
    </lineage>
</organism>
<comment type="caution">
    <text evidence="2">The sequence shown here is derived from an EMBL/GenBank/DDBJ whole genome shotgun (WGS) entry which is preliminary data.</text>
</comment>
<feature type="signal peptide" evidence="1">
    <location>
        <begin position="1"/>
        <end position="23"/>
    </location>
</feature>
<dbReference type="EMBL" id="JAGTJS010000019">
    <property type="protein sequence ID" value="KAH7243211.1"/>
    <property type="molecule type" value="Genomic_DNA"/>
</dbReference>
<evidence type="ECO:0000313" key="3">
    <source>
        <dbReference type="Proteomes" id="UP000736672"/>
    </source>
</evidence>
<evidence type="ECO:0000313" key="2">
    <source>
        <dbReference type="EMBL" id="KAH7243211.1"/>
    </source>
</evidence>
<reference evidence="2" key="1">
    <citation type="journal article" date="2021" name="Nat. Commun.">
        <title>Genetic determinants of endophytism in the Arabidopsis root mycobiome.</title>
        <authorList>
            <person name="Mesny F."/>
            <person name="Miyauchi S."/>
            <person name="Thiergart T."/>
            <person name="Pickel B."/>
            <person name="Atanasova L."/>
            <person name="Karlsson M."/>
            <person name="Huettel B."/>
            <person name="Barry K.W."/>
            <person name="Haridas S."/>
            <person name="Chen C."/>
            <person name="Bauer D."/>
            <person name="Andreopoulos W."/>
            <person name="Pangilinan J."/>
            <person name="LaButti K."/>
            <person name="Riley R."/>
            <person name="Lipzen A."/>
            <person name="Clum A."/>
            <person name="Drula E."/>
            <person name="Henrissat B."/>
            <person name="Kohler A."/>
            <person name="Grigoriev I.V."/>
            <person name="Martin F.M."/>
            <person name="Hacquard S."/>
        </authorList>
    </citation>
    <scope>NUCLEOTIDE SEQUENCE</scope>
    <source>
        <strain evidence="2">FSSC 5 MPI-SDFR-AT-0091</strain>
    </source>
</reference>